<dbReference type="EMBL" id="MU277092">
    <property type="protein sequence ID" value="KAI0037315.1"/>
    <property type="molecule type" value="Genomic_DNA"/>
</dbReference>
<evidence type="ECO:0000313" key="2">
    <source>
        <dbReference type="Proteomes" id="UP000814033"/>
    </source>
</evidence>
<organism evidence="1 2">
    <name type="scientific">Auriscalpium vulgare</name>
    <dbReference type="NCBI Taxonomy" id="40419"/>
    <lineage>
        <taxon>Eukaryota</taxon>
        <taxon>Fungi</taxon>
        <taxon>Dikarya</taxon>
        <taxon>Basidiomycota</taxon>
        <taxon>Agaricomycotina</taxon>
        <taxon>Agaricomycetes</taxon>
        <taxon>Russulales</taxon>
        <taxon>Auriscalpiaceae</taxon>
        <taxon>Auriscalpium</taxon>
    </lineage>
</organism>
<keyword evidence="2" id="KW-1185">Reference proteome</keyword>
<evidence type="ECO:0000313" key="1">
    <source>
        <dbReference type="EMBL" id="KAI0037315.1"/>
    </source>
</evidence>
<proteinExistence type="predicted"/>
<dbReference type="Proteomes" id="UP000814033">
    <property type="component" value="Unassembled WGS sequence"/>
</dbReference>
<name>A0ACB8QZU7_9AGAM</name>
<comment type="caution">
    <text evidence="1">The sequence shown here is derived from an EMBL/GenBank/DDBJ whole genome shotgun (WGS) entry which is preliminary data.</text>
</comment>
<reference evidence="1" key="2">
    <citation type="journal article" date="2022" name="New Phytol.">
        <title>Evolutionary transition to the ectomycorrhizal habit in the genomes of a hyperdiverse lineage of mushroom-forming fungi.</title>
        <authorList>
            <person name="Looney B."/>
            <person name="Miyauchi S."/>
            <person name="Morin E."/>
            <person name="Drula E."/>
            <person name="Courty P.E."/>
            <person name="Kohler A."/>
            <person name="Kuo A."/>
            <person name="LaButti K."/>
            <person name="Pangilinan J."/>
            <person name="Lipzen A."/>
            <person name="Riley R."/>
            <person name="Andreopoulos W."/>
            <person name="He G."/>
            <person name="Johnson J."/>
            <person name="Nolan M."/>
            <person name="Tritt A."/>
            <person name="Barry K.W."/>
            <person name="Grigoriev I.V."/>
            <person name="Nagy L.G."/>
            <person name="Hibbett D."/>
            <person name="Henrissat B."/>
            <person name="Matheny P.B."/>
            <person name="Labbe J."/>
            <person name="Martin F.M."/>
        </authorList>
    </citation>
    <scope>NUCLEOTIDE SEQUENCE</scope>
    <source>
        <strain evidence="1">FP105234-sp</strain>
    </source>
</reference>
<reference evidence="1" key="1">
    <citation type="submission" date="2021-02" db="EMBL/GenBank/DDBJ databases">
        <authorList>
            <consortium name="DOE Joint Genome Institute"/>
            <person name="Ahrendt S."/>
            <person name="Looney B.P."/>
            <person name="Miyauchi S."/>
            <person name="Morin E."/>
            <person name="Drula E."/>
            <person name="Courty P.E."/>
            <person name="Chicoki N."/>
            <person name="Fauchery L."/>
            <person name="Kohler A."/>
            <person name="Kuo A."/>
            <person name="Labutti K."/>
            <person name="Pangilinan J."/>
            <person name="Lipzen A."/>
            <person name="Riley R."/>
            <person name="Andreopoulos W."/>
            <person name="He G."/>
            <person name="Johnson J."/>
            <person name="Barry K.W."/>
            <person name="Grigoriev I.V."/>
            <person name="Nagy L."/>
            <person name="Hibbett D."/>
            <person name="Henrissat B."/>
            <person name="Matheny P.B."/>
            <person name="Labbe J."/>
            <person name="Martin F."/>
        </authorList>
    </citation>
    <scope>NUCLEOTIDE SEQUENCE</scope>
    <source>
        <strain evidence="1">FP105234-sp</strain>
    </source>
</reference>
<gene>
    <name evidence="1" type="ORF">FA95DRAFT_1507090</name>
</gene>
<accession>A0ACB8QZU7</accession>
<sequence length="115" mass="13459">FADLKLEWFKTRARATRWMEEILHLVEEMRRTPETFKHWAREWGHRASARPDVPTDLAQGLSAYALKHVRMYDSLRDGFRAQWEDVQRAASAFLSNREDDGTDILAKAVEPMALD</sequence>
<protein>
    <submittedName>
        <fullName evidence="1">Uncharacterized protein</fullName>
    </submittedName>
</protein>
<feature type="non-terminal residue" evidence="1">
    <location>
        <position position="1"/>
    </location>
</feature>